<name>A0ABC8J4X9_ERUVS</name>
<reference evidence="1 2" key="1">
    <citation type="submission" date="2022-03" db="EMBL/GenBank/DDBJ databases">
        <authorList>
            <person name="Macdonald S."/>
            <person name="Ahmed S."/>
            <person name="Newling K."/>
        </authorList>
    </citation>
    <scope>NUCLEOTIDE SEQUENCE [LARGE SCALE GENOMIC DNA]</scope>
</reference>
<keyword evidence="2" id="KW-1185">Reference proteome</keyword>
<dbReference type="PANTHER" id="PTHR13448">
    <property type="entry name" value="TRANSMEMBRANE PROTEIN 214"/>
    <property type="match status" value="1"/>
</dbReference>
<dbReference type="Proteomes" id="UP001642260">
    <property type="component" value="Unassembled WGS sequence"/>
</dbReference>
<evidence type="ECO:0000313" key="1">
    <source>
        <dbReference type="EMBL" id="CAH8313297.1"/>
    </source>
</evidence>
<organism evidence="1 2">
    <name type="scientific">Eruca vesicaria subsp. sativa</name>
    <name type="common">Garden rocket</name>
    <name type="synonym">Eruca sativa</name>
    <dbReference type="NCBI Taxonomy" id="29727"/>
    <lineage>
        <taxon>Eukaryota</taxon>
        <taxon>Viridiplantae</taxon>
        <taxon>Streptophyta</taxon>
        <taxon>Embryophyta</taxon>
        <taxon>Tracheophyta</taxon>
        <taxon>Spermatophyta</taxon>
        <taxon>Magnoliopsida</taxon>
        <taxon>eudicotyledons</taxon>
        <taxon>Gunneridae</taxon>
        <taxon>Pentapetalae</taxon>
        <taxon>rosids</taxon>
        <taxon>malvids</taxon>
        <taxon>Brassicales</taxon>
        <taxon>Brassicaceae</taxon>
        <taxon>Brassiceae</taxon>
        <taxon>Eruca</taxon>
    </lineage>
</organism>
<gene>
    <name evidence="1" type="ORF">ERUC_LOCUS6721</name>
</gene>
<dbReference type="Pfam" id="PF10151">
    <property type="entry name" value="TMEM214"/>
    <property type="match status" value="1"/>
</dbReference>
<dbReference type="InterPro" id="IPR019308">
    <property type="entry name" value="TMEM214"/>
</dbReference>
<dbReference type="PANTHER" id="PTHR13448:SF10">
    <property type="entry name" value="GCF C-TERMINAL DOMAIN-CONTAINING PROTEIN"/>
    <property type="match status" value="1"/>
</dbReference>
<comment type="caution">
    <text evidence="1">The sequence shown here is derived from an EMBL/GenBank/DDBJ whole genome shotgun (WGS) entry which is preliminary data.</text>
</comment>
<accession>A0ABC8J4X9</accession>
<proteinExistence type="predicted"/>
<sequence length="910" mass="101882">MDQIKSNQKAEEAETANIDPSDLVKLVVPEKSYDEETEKKVAMLSLSEAAKEMVPSHFAAFLEKQKGVPDLDLWRFIFYLEEVFSSVSSLQWFNMLKKSPLSLDPLSHIPKSVYEAPMDWINKLPTDHCKFVTWALDRLLTDLAAHARGEEQPFAKSQVATLVELAMVLRAKPDSLNLLLSMLRGRPMYQGEDKLPLIVWMMSQASQVDLPLGLYSWACNLLPLVDNNNVSSHSIDLILQFVEMILSSPEGHAVLVNGAVRDGERLIPPCSFEILVRLTFPAKVEEATKRFEAVYPLLKEVALAADSTSADSMKQIFTFSLKLAGQKGIIGNKRKPCFPLSLSLEYSNLVVVSGNPALASEATAIAIRVMTENVDCFMQWDVLYKENLEASVALLKKLVDEWKDHSLQLSSSSSNTLTVNRTMNSFRRKNEKAITEGVANLSLYKEADQSCKLISKRLSFTSFSRIDTCNTISELQAAVDNEEKDVEEKSYGVVGAAEETENVAAMLSLSEAVKEIDPSHFAAFLEKVMDEDWYQPEKQMLKLMDYYGIKLSHVSSFQWAKMYQDYPLSKLIDVPISLIPMSLYEKSIDFIDKLPYQTPPAVVLWGSELILTDWPELVKVSQLTSNISTVAIFIALAMVLRTKPDVLTDVLPKLRKRPAYQGEDKLPVLIWMMAQASQGDLSAGLYSWVRNLLPLVVNNNVSSHSIDLILQFVEMILSSPEARAVLVNGAVRDGERLIPPCSFEILVRLTFPAIVEEATKRFEAIYPLLKEVALAPDSSANAVKQIFTFSLKLAGQKGNPALASEATAIAIRVLTENVDCFMQWDVLYKENLEASVALLKKLVDEWKDHSLKLSLSSSDTLTVNRTMNSFRRKNEIAITEGEANLSLYKEADQSCKLISKRLLCTWVART</sequence>
<dbReference type="EMBL" id="CAKOAT010078266">
    <property type="protein sequence ID" value="CAH8313297.1"/>
    <property type="molecule type" value="Genomic_DNA"/>
</dbReference>
<dbReference type="AlphaFoldDB" id="A0ABC8J4X9"/>
<protein>
    <submittedName>
        <fullName evidence="1">Uncharacterized protein</fullName>
    </submittedName>
</protein>
<evidence type="ECO:0000313" key="2">
    <source>
        <dbReference type="Proteomes" id="UP001642260"/>
    </source>
</evidence>